<accession>A0ABV0BWS4</accession>
<keyword evidence="3" id="KW-1185">Reference proteome</keyword>
<evidence type="ECO:0000259" key="1">
    <source>
        <dbReference type="Pfam" id="PF13115"/>
    </source>
</evidence>
<dbReference type="EMBL" id="JBDJNQ010000009">
    <property type="protein sequence ID" value="MEN5379236.1"/>
    <property type="molecule type" value="Genomic_DNA"/>
</dbReference>
<dbReference type="PROSITE" id="PS51257">
    <property type="entry name" value="PROKAR_LIPOPROTEIN"/>
    <property type="match status" value="1"/>
</dbReference>
<gene>
    <name evidence="2" type="ORF">ABE541_18370</name>
</gene>
<reference evidence="2 3" key="1">
    <citation type="submission" date="2024-04" db="EMBL/GenBank/DDBJ databases">
        <title>WGS of bacteria from Torrens River.</title>
        <authorList>
            <person name="Wyrsch E.R."/>
            <person name="Drigo B."/>
        </authorList>
    </citation>
    <scope>NUCLEOTIDE SEQUENCE [LARGE SCALE GENOMIC DNA]</scope>
    <source>
        <strain evidence="2 3">TWI391</strain>
    </source>
</reference>
<dbReference type="InterPro" id="IPR032693">
    <property type="entry name" value="YtkA-like_dom"/>
</dbReference>
<evidence type="ECO:0000313" key="3">
    <source>
        <dbReference type="Proteomes" id="UP001409291"/>
    </source>
</evidence>
<comment type="caution">
    <text evidence="2">The sequence shown here is derived from an EMBL/GenBank/DDBJ whole genome shotgun (WGS) entry which is preliminary data.</text>
</comment>
<feature type="domain" description="YtkA-like" evidence="1">
    <location>
        <begin position="187"/>
        <end position="261"/>
    </location>
</feature>
<proteinExistence type="predicted"/>
<sequence>MKRIIKITILYITLILVQTSFYGCNNMTKSTATQSENKHASNSIDLSSMIMLGDTTFVGHQVSLWTPDSLTNKFESLYLRLEDGKGNPINDQEVNYEITMDMGMMSHGGPYDALVNKGNGIFQADMVFIMANMKDMGRGWLFKTLLKGKDKTDTLTFALPVQQATIPRTIATGTTTDDRVFVSCLIPNEVESGKHNIEFALHKMDRETFTNLDGYTIAVEPFMPAMKHGSPENKDAESKGNGRYSGLVNFTMSGDWVIKVKLLKNGETVSQDSLVYPIKIK</sequence>
<protein>
    <submittedName>
        <fullName evidence="2">FixH family protein</fullName>
    </submittedName>
</protein>
<dbReference type="Proteomes" id="UP001409291">
    <property type="component" value="Unassembled WGS sequence"/>
</dbReference>
<dbReference type="Pfam" id="PF13115">
    <property type="entry name" value="YtkA"/>
    <property type="match status" value="1"/>
</dbReference>
<organism evidence="2 3">
    <name type="scientific">Sphingobacterium kitahiroshimense</name>
    <dbReference type="NCBI Taxonomy" id="470446"/>
    <lineage>
        <taxon>Bacteria</taxon>
        <taxon>Pseudomonadati</taxon>
        <taxon>Bacteroidota</taxon>
        <taxon>Sphingobacteriia</taxon>
        <taxon>Sphingobacteriales</taxon>
        <taxon>Sphingobacteriaceae</taxon>
        <taxon>Sphingobacterium</taxon>
    </lineage>
</organism>
<evidence type="ECO:0000313" key="2">
    <source>
        <dbReference type="EMBL" id="MEN5379236.1"/>
    </source>
</evidence>
<name>A0ABV0BWS4_9SPHI</name>
<dbReference type="RefSeq" id="WP_168126315.1">
    <property type="nucleotide sequence ID" value="NZ_JBDJNQ010000009.1"/>
</dbReference>